<keyword evidence="2" id="KW-1185">Reference proteome</keyword>
<dbReference type="Proteomes" id="UP000663879">
    <property type="component" value="Unassembled WGS sequence"/>
</dbReference>
<dbReference type="AlphaFoldDB" id="A0A814AG32"/>
<organism evidence="1 2">
    <name type="scientific">Brachionus calyciflorus</name>
    <dbReference type="NCBI Taxonomy" id="104777"/>
    <lineage>
        <taxon>Eukaryota</taxon>
        <taxon>Metazoa</taxon>
        <taxon>Spiralia</taxon>
        <taxon>Gnathifera</taxon>
        <taxon>Rotifera</taxon>
        <taxon>Eurotatoria</taxon>
        <taxon>Monogononta</taxon>
        <taxon>Pseudotrocha</taxon>
        <taxon>Ploima</taxon>
        <taxon>Brachionidae</taxon>
        <taxon>Brachionus</taxon>
    </lineage>
</organism>
<gene>
    <name evidence="1" type="ORF">OXX778_LOCUS12085</name>
</gene>
<dbReference type="OrthoDB" id="6755551at2759"/>
<evidence type="ECO:0000313" key="1">
    <source>
        <dbReference type="EMBL" id="CAF0914704.1"/>
    </source>
</evidence>
<comment type="caution">
    <text evidence="1">The sequence shown here is derived from an EMBL/GenBank/DDBJ whole genome shotgun (WGS) entry which is preliminary data.</text>
</comment>
<reference evidence="1" key="1">
    <citation type="submission" date="2021-02" db="EMBL/GenBank/DDBJ databases">
        <authorList>
            <person name="Nowell W R."/>
        </authorList>
    </citation>
    <scope>NUCLEOTIDE SEQUENCE</scope>
    <source>
        <strain evidence="1">Ploen Becks lab</strain>
    </source>
</reference>
<sequence length="99" mass="11285">MRKVSITFCAAANGKKLLALILVPRKTPLPDFIPPPNVILVYESSATFDLISIRDQFFKRVLFPYLDTNGFEESSLIWDSTPCHQKELVKISAIMSRRE</sequence>
<evidence type="ECO:0000313" key="2">
    <source>
        <dbReference type="Proteomes" id="UP000663879"/>
    </source>
</evidence>
<name>A0A814AG32_9BILA</name>
<protein>
    <submittedName>
        <fullName evidence="1">Uncharacterized protein</fullName>
    </submittedName>
</protein>
<proteinExistence type="predicted"/>
<accession>A0A814AG32</accession>
<dbReference type="EMBL" id="CAJNOC010002135">
    <property type="protein sequence ID" value="CAF0914704.1"/>
    <property type="molecule type" value="Genomic_DNA"/>
</dbReference>